<dbReference type="CDD" id="cd00882">
    <property type="entry name" value="Ras_like_GTPase"/>
    <property type="match status" value="1"/>
</dbReference>
<keyword evidence="4" id="KW-0342">GTP-binding</keyword>
<evidence type="ECO:0000256" key="3">
    <source>
        <dbReference type="ARBA" id="ARBA00022801"/>
    </source>
</evidence>
<dbReference type="PANTHER" id="PTHR42708:SF1">
    <property type="entry name" value="GLIDING MOTILITY PROTEIN MGLA"/>
    <property type="match status" value="1"/>
</dbReference>
<keyword evidence="2" id="KW-0547">Nucleotide-binding</keyword>
<dbReference type="InterPro" id="IPR027417">
    <property type="entry name" value="P-loop_NTPase"/>
</dbReference>
<dbReference type="InterPro" id="IPR004130">
    <property type="entry name" value="Gpn"/>
</dbReference>
<evidence type="ECO:0000256" key="1">
    <source>
        <dbReference type="ARBA" id="ARBA00005290"/>
    </source>
</evidence>
<dbReference type="Gene3D" id="3.40.50.300">
    <property type="entry name" value="P-loop containing nucleotide triphosphate hydrolases"/>
    <property type="match status" value="1"/>
</dbReference>
<dbReference type="InterPro" id="IPR052705">
    <property type="entry name" value="Gliding_Motility_GTPase"/>
</dbReference>
<organism evidence="5 6">
    <name type="scientific">Streptomyces doebereineriae</name>
    <dbReference type="NCBI Taxonomy" id="3075528"/>
    <lineage>
        <taxon>Bacteria</taxon>
        <taxon>Bacillati</taxon>
        <taxon>Actinomycetota</taxon>
        <taxon>Actinomycetes</taxon>
        <taxon>Kitasatosporales</taxon>
        <taxon>Streptomycetaceae</taxon>
        <taxon>Streptomyces</taxon>
    </lineage>
</organism>
<dbReference type="EMBL" id="JAVREZ010000015">
    <property type="protein sequence ID" value="MDT0485283.1"/>
    <property type="molecule type" value="Genomic_DNA"/>
</dbReference>
<gene>
    <name evidence="5" type="ORF">RNB18_34765</name>
</gene>
<proteinExistence type="inferred from homology"/>
<dbReference type="SUPFAM" id="SSF52540">
    <property type="entry name" value="P-loop containing nucleoside triphosphate hydrolases"/>
    <property type="match status" value="1"/>
</dbReference>
<accession>A0ABU2VI69</accession>
<reference evidence="6" key="1">
    <citation type="submission" date="2023-07" db="EMBL/GenBank/DDBJ databases">
        <title>30 novel species of actinomycetes from the DSMZ collection.</title>
        <authorList>
            <person name="Nouioui I."/>
        </authorList>
    </citation>
    <scope>NUCLEOTIDE SEQUENCE [LARGE SCALE GENOMIC DNA]</scope>
    <source>
        <strain evidence="6">DSM 41640</strain>
    </source>
</reference>
<protein>
    <submittedName>
        <fullName evidence="5">ATP/GTP-binding protein</fullName>
    </submittedName>
</protein>
<name>A0ABU2VI69_9ACTN</name>
<keyword evidence="3" id="KW-0378">Hydrolase</keyword>
<dbReference type="RefSeq" id="WP_311718070.1">
    <property type="nucleotide sequence ID" value="NZ_JAVREZ010000015.1"/>
</dbReference>
<comment type="similarity">
    <text evidence="1">Belongs to the GPN-loop GTPase family.</text>
</comment>
<dbReference type="Pfam" id="PF03029">
    <property type="entry name" value="ATP_bind_1"/>
    <property type="match status" value="1"/>
</dbReference>
<sequence length="200" mass="21665">MPDYIGSDPDPGPGLRGDERTVKALVVGHMGAGKTTMVDSISEIEPVKTEEAMTDAGTHIDRADLPDKTTTTVAMDFGRVHLSADLVLYLFGAPGQARFFDILEDLARGALGALVLCDPRHLAETYPILEVVEALGLPYVIAVNEFDDAPRYTEARLREVMGLDPSTPLVSCDARQRGSTRDALIVLVQHLLTTLPEPVR</sequence>
<dbReference type="Proteomes" id="UP001183824">
    <property type="component" value="Unassembled WGS sequence"/>
</dbReference>
<comment type="caution">
    <text evidence="5">The sequence shown here is derived from an EMBL/GenBank/DDBJ whole genome shotgun (WGS) entry which is preliminary data.</text>
</comment>
<evidence type="ECO:0000256" key="4">
    <source>
        <dbReference type="ARBA" id="ARBA00023134"/>
    </source>
</evidence>
<keyword evidence="6" id="KW-1185">Reference proteome</keyword>
<evidence type="ECO:0000313" key="6">
    <source>
        <dbReference type="Proteomes" id="UP001183824"/>
    </source>
</evidence>
<evidence type="ECO:0000313" key="5">
    <source>
        <dbReference type="EMBL" id="MDT0485283.1"/>
    </source>
</evidence>
<dbReference type="PANTHER" id="PTHR42708">
    <property type="entry name" value="ATP/GTP-BINDING PROTEIN-RELATED"/>
    <property type="match status" value="1"/>
</dbReference>
<evidence type="ECO:0000256" key="2">
    <source>
        <dbReference type="ARBA" id="ARBA00022741"/>
    </source>
</evidence>